<organism evidence="2 3">
    <name type="scientific">Mycena indigotica</name>
    <dbReference type="NCBI Taxonomy" id="2126181"/>
    <lineage>
        <taxon>Eukaryota</taxon>
        <taxon>Fungi</taxon>
        <taxon>Dikarya</taxon>
        <taxon>Basidiomycota</taxon>
        <taxon>Agaricomycotina</taxon>
        <taxon>Agaricomycetes</taxon>
        <taxon>Agaricomycetidae</taxon>
        <taxon>Agaricales</taxon>
        <taxon>Marasmiineae</taxon>
        <taxon>Mycenaceae</taxon>
        <taxon>Mycena</taxon>
    </lineage>
</organism>
<evidence type="ECO:0000313" key="2">
    <source>
        <dbReference type="EMBL" id="KAF7307562.1"/>
    </source>
</evidence>
<feature type="region of interest" description="Disordered" evidence="1">
    <location>
        <begin position="328"/>
        <end position="347"/>
    </location>
</feature>
<dbReference type="GeneID" id="59344805"/>
<reference evidence="2" key="1">
    <citation type="submission" date="2020-05" db="EMBL/GenBank/DDBJ databases">
        <title>Mycena genomes resolve the evolution of fungal bioluminescence.</title>
        <authorList>
            <person name="Tsai I.J."/>
        </authorList>
    </citation>
    <scope>NUCLEOTIDE SEQUENCE</scope>
    <source>
        <strain evidence="2">171206Taipei</strain>
    </source>
</reference>
<comment type="caution">
    <text evidence="2">The sequence shown here is derived from an EMBL/GenBank/DDBJ whole genome shotgun (WGS) entry which is preliminary data.</text>
</comment>
<dbReference type="RefSeq" id="XP_037222581.1">
    <property type="nucleotide sequence ID" value="XM_037362289.1"/>
</dbReference>
<evidence type="ECO:0000256" key="1">
    <source>
        <dbReference type="SAM" id="MobiDB-lite"/>
    </source>
</evidence>
<keyword evidence="3" id="KW-1185">Reference proteome</keyword>
<dbReference type="EMBL" id="JACAZF010000004">
    <property type="protein sequence ID" value="KAF7307562.1"/>
    <property type="molecule type" value="Genomic_DNA"/>
</dbReference>
<feature type="compositionally biased region" description="Polar residues" evidence="1">
    <location>
        <begin position="332"/>
        <end position="346"/>
    </location>
</feature>
<dbReference type="AlphaFoldDB" id="A0A8H6W7D1"/>
<name>A0A8H6W7D1_9AGAR</name>
<dbReference type="Proteomes" id="UP000636479">
    <property type="component" value="Unassembled WGS sequence"/>
</dbReference>
<gene>
    <name evidence="2" type="ORF">MIND_00551000</name>
</gene>
<protein>
    <submittedName>
        <fullName evidence="2">Uncharacterized protein</fullName>
    </submittedName>
</protein>
<accession>A0A8H6W7D1</accession>
<proteinExistence type="predicted"/>
<evidence type="ECO:0000313" key="3">
    <source>
        <dbReference type="Proteomes" id="UP000636479"/>
    </source>
</evidence>
<sequence>MANYRQAGRPVTVYQGNASPNLISAVNEDHFTCPAPEIRNYLLMRSVYPSVTHGGQNFALRDFITECFDRKKSRLHHKGVHHVKSTDVQGAHGLTLNISDIYAALGFVIAETDLFPFSRNQNITDVAVAEVELRVLATYINWGEILHEAYFSGEPSADEEIAPPATACIMYRAGSGPSPIIGSISTSFGGPQGRSKQSAREARVQSWTSAFPTFNAAIPSVRQLHGSNVHTGDCAELPALLGLLRLEPTPPSSQHQQRQAIHIYGVAASTDLASIGLFKAARYNQVAFQQLLKPACDNCKYGIRFLDGVYANGSVDPTPLFQYLDLAPPAPNQSHQPTPYPSVQENNKSRVELRGTAVLDVGKMMLLDTRTTARVTELAPGYHARKFGSQTKKLFKEKTTKVARTAQGLGDDIQPTIALANTRRQTNSASLLTEQPMARIAPVQAEVRCQKRRDWLQDTCSPSLCTYNME</sequence>